<dbReference type="EMBL" id="CP064936">
    <property type="protein sequence ID" value="QQA01429.1"/>
    <property type="molecule type" value="Genomic_DNA"/>
</dbReference>
<evidence type="ECO:0000259" key="12">
    <source>
        <dbReference type="Pfam" id="PF00117"/>
    </source>
</evidence>
<dbReference type="InterPro" id="IPR010139">
    <property type="entry name" value="Imidazole-glycPsynth_HisH"/>
</dbReference>
<gene>
    <name evidence="10 13" type="primary">hisH</name>
    <name evidence="13" type="ORF">IWA51_02080</name>
</gene>
<keyword evidence="7 10" id="KW-0456">Lyase</keyword>
<comment type="catalytic activity">
    <reaction evidence="8 10">
        <text>5-[(5-phospho-1-deoxy-D-ribulos-1-ylimino)methylamino]-1-(5-phospho-beta-D-ribosyl)imidazole-4-carboxamide + L-glutamine = D-erythro-1-(imidazol-4-yl)glycerol 3-phosphate + 5-amino-1-(5-phospho-beta-D-ribosyl)imidazole-4-carboxamide + L-glutamate + H(+)</text>
        <dbReference type="Rhea" id="RHEA:24793"/>
        <dbReference type="ChEBI" id="CHEBI:15378"/>
        <dbReference type="ChEBI" id="CHEBI:29985"/>
        <dbReference type="ChEBI" id="CHEBI:58278"/>
        <dbReference type="ChEBI" id="CHEBI:58359"/>
        <dbReference type="ChEBI" id="CHEBI:58475"/>
        <dbReference type="ChEBI" id="CHEBI:58525"/>
        <dbReference type="EC" id="4.3.2.10"/>
    </reaction>
</comment>
<evidence type="ECO:0000256" key="1">
    <source>
        <dbReference type="ARBA" id="ARBA00005091"/>
    </source>
</evidence>
<comment type="pathway">
    <text evidence="1 10">Amino-acid biosynthesis; L-histidine biosynthesis; L-histidine from 5-phospho-alpha-D-ribose 1-diphosphate: step 5/9.</text>
</comment>
<organism evidence="13 14">
    <name type="scientific">Treponema peruense</name>
    <dbReference type="NCBI Taxonomy" id="2787628"/>
    <lineage>
        <taxon>Bacteria</taxon>
        <taxon>Pseudomonadati</taxon>
        <taxon>Spirochaetota</taxon>
        <taxon>Spirochaetia</taxon>
        <taxon>Spirochaetales</taxon>
        <taxon>Treponemataceae</taxon>
        <taxon>Treponema</taxon>
    </lineage>
</organism>
<dbReference type="RefSeq" id="WP_198442963.1">
    <property type="nucleotide sequence ID" value="NZ_CBCSHE010000012.1"/>
</dbReference>
<proteinExistence type="inferred from homology"/>
<dbReference type="GO" id="GO:0000105">
    <property type="term" value="P:L-histidine biosynthetic process"/>
    <property type="evidence" value="ECO:0007669"/>
    <property type="project" value="UniProtKB-UniRule"/>
</dbReference>
<comment type="subcellular location">
    <subcellularLocation>
        <location evidence="10">Cytoplasm</location>
    </subcellularLocation>
</comment>
<sequence length="214" mass="23631">MTGIVDYNAGNIKSVEHALESLKTPYILSGNPRDLENADRLIFPGVGDAAYAMKQLKLTGFDSFLKDWVAAKKPLAGICLGSQIVFDWSEEGDTQCLGLLEGKIVRFSNLISPELAEKEGIKIPHMGWNDVKYCNGGSKLLEGIPDGTDFYFVHSYVIQPQDESVIKGYADYGIKVPAVVEKDNITVFQFHPEKSGKPGLQILKNFVEKTSRSE</sequence>
<dbReference type="SUPFAM" id="SSF52317">
    <property type="entry name" value="Class I glutamine amidotransferase-like"/>
    <property type="match status" value="1"/>
</dbReference>
<dbReference type="UniPathway" id="UPA00031">
    <property type="reaction ID" value="UER00010"/>
</dbReference>
<evidence type="ECO:0000256" key="9">
    <source>
        <dbReference type="ARBA" id="ARBA00049534"/>
    </source>
</evidence>
<dbReference type="GO" id="GO:0000107">
    <property type="term" value="F:imidazoleglycerol-phosphate synthase activity"/>
    <property type="evidence" value="ECO:0007669"/>
    <property type="project" value="UniProtKB-UniRule"/>
</dbReference>
<feature type="active site" description="Nucleophile" evidence="10 11">
    <location>
        <position position="79"/>
    </location>
</feature>
<dbReference type="EC" id="3.5.1.2" evidence="10"/>
<comment type="catalytic activity">
    <reaction evidence="9 10">
        <text>L-glutamine + H2O = L-glutamate + NH4(+)</text>
        <dbReference type="Rhea" id="RHEA:15889"/>
        <dbReference type="ChEBI" id="CHEBI:15377"/>
        <dbReference type="ChEBI" id="CHEBI:28938"/>
        <dbReference type="ChEBI" id="CHEBI:29985"/>
        <dbReference type="ChEBI" id="CHEBI:58359"/>
        <dbReference type="EC" id="3.5.1.2"/>
    </reaction>
</comment>
<dbReference type="AlphaFoldDB" id="A0A7T3RE19"/>
<name>A0A7T3RE19_9SPIR</name>
<protein>
    <recommendedName>
        <fullName evidence="10">Imidazole glycerol phosphate synthase subunit HisH</fullName>
        <ecNumber evidence="10">4.3.2.10</ecNumber>
    </recommendedName>
    <alternativeName>
        <fullName evidence="10">IGP synthase glutaminase subunit</fullName>
        <ecNumber evidence="10">3.5.1.2</ecNumber>
    </alternativeName>
    <alternativeName>
        <fullName evidence="10">IGP synthase subunit HisH</fullName>
    </alternativeName>
    <alternativeName>
        <fullName evidence="10">ImGP synthase subunit HisH</fullName>
        <shortName evidence="10">IGPS subunit HisH</shortName>
    </alternativeName>
</protein>
<dbReference type="EC" id="4.3.2.10" evidence="10"/>
<evidence type="ECO:0000256" key="11">
    <source>
        <dbReference type="PIRSR" id="PIRSR000495-1"/>
    </source>
</evidence>
<evidence type="ECO:0000256" key="2">
    <source>
        <dbReference type="ARBA" id="ARBA00011152"/>
    </source>
</evidence>
<comment type="subunit">
    <text evidence="2 10">Heterodimer of HisH and HisF.</text>
</comment>
<dbReference type="PIRSF" id="PIRSF000495">
    <property type="entry name" value="Amidotransf_hisH"/>
    <property type="match status" value="1"/>
</dbReference>
<dbReference type="PANTHER" id="PTHR42701:SF1">
    <property type="entry name" value="IMIDAZOLE GLYCEROL PHOSPHATE SYNTHASE SUBUNIT HISH"/>
    <property type="match status" value="1"/>
</dbReference>
<dbReference type="InterPro" id="IPR017926">
    <property type="entry name" value="GATASE"/>
</dbReference>
<keyword evidence="14" id="KW-1185">Reference proteome</keyword>
<dbReference type="PROSITE" id="PS51273">
    <property type="entry name" value="GATASE_TYPE_1"/>
    <property type="match status" value="1"/>
</dbReference>
<keyword evidence="3 10" id="KW-0028">Amino-acid biosynthesis</keyword>
<dbReference type="KEGG" id="tper:IWA51_02080"/>
<dbReference type="CDD" id="cd01748">
    <property type="entry name" value="GATase1_IGP_Synthase"/>
    <property type="match status" value="1"/>
</dbReference>
<evidence type="ECO:0000256" key="6">
    <source>
        <dbReference type="ARBA" id="ARBA00023102"/>
    </source>
</evidence>
<evidence type="ECO:0000256" key="4">
    <source>
        <dbReference type="ARBA" id="ARBA00022801"/>
    </source>
</evidence>
<keyword evidence="4 10" id="KW-0378">Hydrolase</keyword>
<keyword evidence="6 10" id="KW-0368">Histidine biosynthesis</keyword>
<evidence type="ECO:0000313" key="14">
    <source>
        <dbReference type="Proteomes" id="UP000595224"/>
    </source>
</evidence>
<evidence type="ECO:0000256" key="3">
    <source>
        <dbReference type="ARBA" id="ARBA00022605"/>
    </source>
</evidence>
<dbReference type="Pfam" id="PF00117">
    <property type="entry name" value="GATase"/>
    <property type="match status" value="1"/>
</dbReference>
<evidence type="ECO:0000256" key="10">
    <source>
        <dbReference type="HAMAP-Rule" id="MF_00278"/>
    </source>
</evidence>
<dbReference type="GO" id="GO:0016829">
    <property type="term" value="F:lyase activity"/>
    <property type="evidence" value="ECO:0007669"/>
    <property type="project" value="UniProtKB-KW"/>
</dbReference>
<feature type="domain" description="Glutamine amidotransferase" evidence="12">
    <location>
        <begin position="4"/>
        <end position="208"/>
    </location>
</feature>
<feature type="active site" evidence="10 11">
    <location>
        <position position="193"/>
    </location>
</feature>
<evidence type="ECO:0000256" key="7">
    <source>
        <dbReference type="ARBA" id="ARBA00023239"/>
    </source>
</evidence>
<dbReference type="PANTHER" id="PTHR42701">
    <property type="entry name" value="IMIDAZOLE GLYCEROL PHOSPHATE SYNTHASE SUBUNIT HISH"/>
    <property type="match status" value="1"/>
</dbReference>
<dbReference type="HAMAP" id="MF_00278">
    <property type="entry name" value="HisH"/>
    <property type="match status" value="1"/>
</dbReference>
<evidence type="ECO:0000256" key="5">
    <source>
        <dbReference type="ARBA" id="ARBA00022962"/>
    </source>
</evidence>
<evidence type="ECO:0000313" key="13">
    <source>
        <dbReference type="EMBL" id="QQA01429.1"/>
    </source>
</evidence>
<dbReference type="GO" id="GO:0005737">
    <property type="term" value="C:cytoplasm"/>
    <property type="evidence" value="ECO:0007669"/>
    <property type="project" value="UniProtKB-SubCell"/>
</dbReference>
<dbReference type="Proteomes" id="UP000595224">
    <property type="component" value="Chromosome"/>
</dbReference>
<accession>A0A7T3RE19</accession>
<comment type="function">
    <text evidence="10">IGPS catalyzes the conversion of PRFAR and glutamine to IGP, AICAR and glutamate. The HisH subunit catalyzes the hydrolysis of glutamine to glutamate and ammonia as part of the synthesis of IGP and AICAR. The resulting ammonia molecule is channeled to the active site of HisF.</text>
</comment>
<reference evidence="13 14" key="1">
    <citation type="submission" date="2020-11" db="EMBL/GenBank/DDBJ databases">
        <title>Treponema Peruensis nv. sp., first commensal Treponema isolated from human feces.</title>
        <authorList>
            <person name="Belkhou C."/>
            <person name="Raes J."/>
        </authorList>
    </citation>
    <scope>NUCLEOTIDE SEQUENCE [LARGE SCALE GENOMIC DNA]</scope>
    <source>
        <strain evidence="13 14">RCC2812</strain>
    </source>
</reference>
<evidence type="ECO:0000256" key="8">
    <source>
        <dbReference type="ARBA" id="ARBA00047838"/>
    </source>
</evidence>
<dbReference type="Gene3D" id="3.40.50.880">
    <property type="match status" value="1"/>
</dbReference>
<dbReference type="GO" id="GO:0004359">
    <property type="term" value="F:glutaminase activity"/>
    <property type="evidence" value="ECO:0007669"/>
    <property type="project" value="UniProtKB-EC"/>
</dbReference>
<feature type="active site" evidence="10 11">
    <location>
        <position position="191"/>
    </location>
</feature>
<keyword evidence="10" id="KW-0963">Cytoplasm</keyword>
<dbReference type="InterPro" id="IPR029062">
    <property type="entry name" value="Class_I_gatase-like"/>
</dbReference>
<dbReference type="NCBIfam" id="TIGR01855">
    <property type="entry name" value="IMP_synth_hisH"/>
    <property type="match status" value="1"/>
</dbReference>
<keyword evidence="5 10" id="KW-0315">Glutamine amidotransferase</keyword>